<dbReference type="PANTHER" id="PTHR11902">
    <property type="entry name" value="ENOLASE"/>
    <property type="match status" value="1"/>
</dbReference>
<proteinExistence type="inferred from homology"/>
<evidence type="ECO:0000256" key="4">
    <source>
        <dbReference type="ARBA" id="ARBA00017068"/>
    </source>
</evidence>
<dbReference type="InterPro" id="IPR020811">
    <property type="entry name" value="Enolase_N"/>
</dbReference>
<sequence>MRVTAIHSVTFREVFDAHGGRAITAWVRTIAGQRAEAVASCAEMNDKQFAEAMTFANEKTLKALRGLDAVEQADVDRKINLLCEQFDDQDSWAPFARALSMAVARVGASASGRELYEHLREFAPFSGPGWAMPVPIILVHTDDTGAFRSVRMAINPRASRGPRRSIRTLLNLARKTLAAFTASANAPLQNSDEVITVDGLNNTLTQLLQSTHAAGLRRNDVRIGIDFGRTLQQEQEADTSDDEAGMLHLCHMLIRRYPIGMVENSFRDEQTLVRAQGTYGDQVLFLRNDVANRDAGALTEAVTNHAVGAAAIDLWHFRTIGDALAYAVKARGMNVPRILRTSAKETLDDFLIDFAFATGAEYVELGGFGSGGHVAKYNRLLELANRHEL</sequence>
<accession>A0A2M8LE27</accession>
<organism evidence="10 11">
    <name type="scientific">Candidatus Uhrbacteria bacterium CG10_big_fil_rev_8_21_14_0_10_48_11</name>
    <dbReference type="NCBI Taxonomy" id="1975037"/>
    <lineage>
        <taxon>Bacteria</taxon>
        <taxon>Candidatus Uhriibacteriota</taxon>
    </lineage>
</organism>
<dbReference type="InterPro" id="IPR020810">
    <property type="entry name" value="Enolase_C"/>
</dbReference>
<evidence type="ECO:0000313" key="10">
    <source>
        <dbReference type="EMBL" id="PJE75626.1"/>
    </source>
</evidence>
<comment type="caution">
    <text evidence="10">The sequence shown here is derived from an EMBL/GenBank/DDBJ whole genome shotgun (WGS) entry which is preliminary data.</text>
</comment>
<dbReference type="GO" id="GO:0006096">
    <property type="term" value="P:glycolytic process"/>
    <property type="evidence" value="ECO:0007669"/>
    <property type="project" value="UniProtKB-UniPathway"/>
</dbReference>
<dbReference type="GO" id="GO:0000287">
    <property type="term" value="F:magnesium ion binding"/>
    <property type="evidence" value="ECO:0007669"/>
    <property type="project" value="InterPro"/>
</dbReference>
<dbReference type="Gene3D" id="3.30.390.10">
    <property type="entry name" value="Enolase-like, N-terminal domain"/>
    <property type="match status" value="1"/>
</dbReference>
<protein>
    <recommendedName>
        <fullName evidence="4">Enolase</fullName>
        <ecNumber evidence="3">4.2.1.11</ecNumber>
    </recommendedName>
</protein>
<dbReference type="GO" id="GO:0000015">
    <property type="term" value="C:phosphopyruvate hydratase complex"/>
    <property type="evidence" value="ECO:0007669"/>
    <property type="project" value="InterPro"/>
</dbReference>
<evidence type="ECO:0000256" key="2">
    <source>
        <dbReference type="ARBA" id="ARBA00009604"/>
    </source>
</evidence>
<dbReference type="SMART" id="SM01193">
    <property type="entry name" value="Enolase_N"/>
    <property type="match status" value="1"/>
</dbReference>
<comment type="similarity">
    <text evidence="2">Belongs to the enolase family.</text>
</comment>
<dbReference type="InterPro" id="IPR036849">
    <property type="entry name" value="Enolase-like_C_sf"/>
</dbReference>
<dbReference type="Gene3D" id="3.20.20.120">
    <property type="entry name" value="Enolase-like C-terminal domain"/>
    <property type="match status" value="1"/>
</dbReference>
<dbReference type="SUPFAM" id="SSF54826">
    <property type="entry name" value="Enolase N-terminal domain-like"/>
    <property type="match status" value="1"/>
</dbReference>
<evidence type="ECO:0000256" key="3">
    <source>
        <dbReference type="ARBA" id="ARBA00012058"/>
    </source>
</evidence>
<evidence type="ECO:0000259" key="9">
    <source>
        <dbReference type="SMART" id="SM01193"/>
    </source>
</evidence>
<evidence type="ECO:0000259" key="8">
    <source>
        <dbReference type="SMART" id="SM01192"/>
    </source>
</evidence>
<keyword evidence="5" id="KW-0964">Secreted</keyword>
<dbReference type="UniPathway" id="UPA00109">
    <property type="reaction ID" value="UER00187"/>
</dbReference>
<keyword evidence="6" id="KW-0324">Glycolysis</keyword>
<evidence type="ECO:0000313" key="11">
    <source>
        <dbReference type="Proteomes" id="UP000231152"/>
    </source>
</evidence>
<dbReference type="Pfam" id="PF00113">
    <property type="entry name" value="Enolase_C"/>
    <property type="match status" value="1"/>
</dbReference>
<dbReference type="Proteomes" id="UP000231152">
    <property type="component" value="Unassembled WGS sequence"/>
</dbReference>
<feature type="domain" description="Enolase C-terminal TIM barrel" evidence="8">
    <location>
        <begin position="129"/>
        <end position="388"/>
    </location>
</feature>
<keyword evidence="7" id="KW-0456">Lyase</keyword>
<dbReference type="InterPro" id="IPR029017">
    <property type="entry name" value="Enolase-like_N"/>
</dbReference>
<reference evidence="10 11" key="1">
    <citation type="submission" date="2017-09" db="EMBL/GenBank/DDBJ databases">
        <title>Depth-based differentiation of microbial function through sediment-hosted aquifers and enrichment of novel symbionts in the deep terrestrial subsurface.</title>
        <authorList>
            <person name="Probst A.J."/>
            <person name="Ladd B."/>
            <person name="Jarett J.K."/>
            <person name="Geller-Mcgrath D.E."/>
            <person name="Sieber C.M."/>
            <person name="Emerson J.B."/>
            <person name="Anantharaman K."/>
            <person name="Thomas B.C."/>
            <person name="Malmstrom R."/>
            <person name="Stieglmeier M."/>
            <person name="Klingl A."/>
            <person name="Woyke T."/>
            <person name="Ryan C.M."/>
            <person name="Banfield J.F."/>
        </authorList>
    </citation>
    <scope>NUCLEOTIDE SEQUENCE [LARGE SCALE GENOMIC DNA]</scope>
    <source>
        <strain evidence="10">CG10_big_fil_rev_8_21_14_0_10_48_11</strain>
    </source>
</reference>
<evidence type="ECO:0000256" key="5">
    <source>
        <dbReference type="ARBA" id="ARBA00022525"/>
    </source>
</evidence>
<dbReference type="SMART" id="SM01192">
    <property type="entry name" value="Enolase_C"/>
    <property type="match status" value="1"/>
</dbReference>
<dbReference type="InterPro" id="IPR000941">
    <property type="entry name" value="Enolase"/>
</dbReference>
<dbReference type="EMBL" id="PFET01000012">
    <property type="protein sequence ID" value="PJE75626.1"/>
    <property type="molecule type" value="Genomic_DNA"/>
</dbReference>
<feature type="domain" description="Enolase N-terminal" evidence="9">
    <location>
        <begin position="6"/>
        <end position="119"/>
    </location>
</feature>
<gene>
    <name evidence="10" type="ORF">COV04_03440</name>
</gene>
<dbReference type="PANTHER" id="PTHR11902:SF30">
    <property type="entry name" value="ENOLASE 4"/>
    <property type="match status" value="1"/>
</dbReference>
<dbReference type="AlphaFoldDB" id="A0A2M8LE27"/>
<name>A0A2M8LE27_9BACT</name>
<dbReference type="SUPFAM" id="SSF51604">
    <property type="entry name" value="Enolase C-terminal domain-like"/>
    <property type="match status" value="1"/>
</dbReference>
<evidence type="ECO:0000256" key="7">
    <source>
        <dbReference type="ARBA" id="ARBA00023239"/>
    </source>
</evidence>
<comment type="pathway">
    <text evidence="1">Carbohydrate degradation; glycolysis; pyruvate from D-glyceraldehyde 3-phosphate: step 4/5.</text>
</comment>
<evidence type="ECO:0000256" key="1">
    <source>
        <dbReference type="ARBA" id="ARBA00005031"/>
    </source>
</evidence>
<dbReference type="GO" id="GO:0004634">
    <property type="term" value="F:phosphopyruvate hydratase activity"/>
    <property type="evidence" value="ECO:0007669"/>
    <property type="project" value="UniProtKB-EC"/>
</dbReference>
<evidence type="ECO:0000256" key="6">
    <source>
        <dbReference type="ARBA" id="ARBA00023152"/>
    </source>
</evidence>
<dbReference type="EC" id="4.2.1.11" evidence="3"/>